<feature type="transmembrane region" description="Helical" evidence="1">
    <location>
        <begin position="238"/>
        <end position="259"/>
    </location>
</feature>
<feature type="transmembrane region" description="Helical" evidence="1">
    <location>
        <begin position="27"/>
        <end position="45"/>
    </location>
</feature>
<feature type="transmembrane region" description="Helical" evidence="1">
    <location>
        <begin position="100"/>
        <end position="117"/>
    </location>
</feature>
<dbReference type="OrthoDB" id="9774600at2"/>
<sequence length="449" mass="50378">MNLLILAFFLLVLLISAYLLHDLDAITPSVLFCLGFFLCAAFAMSNAASWRYEASETVIFTVVLGVALFLFVSWVVHLVMSKRHGEIEGSRAWVVPVNRPVLLAFLALQLIVFVWTLRAISQMYPAGDPLTSISLYDQANKFSDKGAEAFPFPLGPLRGLCTSVGYYVCYLLGQSFGMGRDGKEKPLLALNLAVSMLVSFEGGGRTTAVSFVIYCFIALLMVKRQWRATRTTISFKTFLVVLAVFVFVIATFQTMLGLMGRSSGTNYWDYICMYIGAEIPNLDYYLTGSHSPADIFGCMTLYTSINWIGAHFGIPDLVYQLDLPFRYMNSIIMGNVYTTFYAFVYDFGWWGIPALTAIMAFVSQWVYEHAIRFDAGRHSCIWVILYALAANTLIMSFFSNKFFEAFLCIGLVRNLLFLACVHILNLLVSGALKRRNAMHEDSLPLGRED</sequence>
<evidence type="ECO:0000313" key="2">
    <source>
        <dbReference type="EMBL" id="RDB57553.1"/>
    </source>
</evidence>
<feature type="transmembrane region" description="Helical" evidence="1">
    <location>
        <begin position="57"/>
        <end position="80"/>
    </location>
</feature>
<gene>
    <name evidence="2" type="ORF">C1880_01685</name>
</gene>
<feature type="transmembrane region" description="Helical" evidence="1">
    <location>
        <begin position="404"/>
        <end position="428"/>
    </location>
</feature>
<dbReference type="EMBL" id="PPTP01000001">
    <property type="protein sequence ID" value="RDB57553.1"/>
    <property type="molecule type" value="Genomic_DNA"/>
</dbReference>
<keyword evidence="1" id="KW-0812">Transmembrane</keyword>
<proteinExistence type="predicted"/>
<feature type="transmembrane region" description="Helical" evidence="1">
    <location>
        <begin position="379"/>
        <end position="398"/>
    </location>
</feature>
<evidence type="ECO:0000256" key="1">
    <source>
        <dbReference type="SAM" id="Phobius"/>
    </source>
</evidence>
<reference evidence="2 3" key="1">
    <citation type="journal article" date="2018" name="Elife">
        <title>Discovery and characterization of a prevalent human gut bacterial enzyme sufficient for the inactivation of a family of plant toxins.</title>
        <authorList>
            <person name="Koppel N."/>
            <person name="Bisanz J.E."/>
            <person name="Pandelia M.E."/>
            <person name="Turnbaugh P.J."/>
            <person name="Balskus E.P."/>
        </authorList>
    </citation>
    <scope>NUCLEOTIDE SEQUENCE [LARGE SCALE GENOMIC DNA]</scope>
    <source>
        <strain evidence="3">anaerobia AP69FAA</strain>
    </source>
</reference>
<dbReference type="Proteomes" id="UP000253792">
    <property type="component" value="Unassembled WGS sequence"/>
</dbReference>
<comment type="caution">
    <text evidence="2">The sequence shown here is derived from an EMBL/GenBank/DDBJ whole genome shotgun (WGS) entry which is preliminary data.</text>
</comment>
<keyword evidence="1" id="KW-1133">Transmembrane helix</keyword>
<accession>A0A369LD44</accession>
<name>A0A369LD44_9ACTN</name>
<keyword evidence="3" id="KW-1185">Reference proteome</keyword>
<dbReference type="AlphaFoldDB" id="A0A369LD44"/>
<evidence type="ECO:0000313" key="3">
    <source>
        <dbReference type="Proteomes" id="UP000253792"/>
    </source>
</evidence>
<dbReference type="NCBIfam" id="TIGR04370">
    <property type="entry name" value="glyco_rpt_poly"/>
    <property type="match status" value="1"/>
</dbReference>
<organism evidence="2 3">
    <name type="scientific">Senegalimassilia anaerobia</name>
    <dbReference type="NCBI Taxonomy" id="1473216"/>
    <lineage>
        <taxon>Bacteria</taxon>
        <taxon>Bacillati</taxon>
        <taxon>Actinomycetota</taxon>
        <taxon>Coriobacteriia</taxon>
        <taxon>Coriobacteriales</taxon>
        <taxon>Coriobacteriaceae</taxon>
        <taxon>Senegalimassilia</taxon>
    </lineage>
</organism>
<dbReference type="RefSeq" id="WP_114620042.1">
    <property type="nucleotide sequence ID" value="NZ_PPTP01000001.1"/>
</dbReference>
<evidence type="ECO:0008006" key="4">
    <source>
        <dbReference type="Google" id="ProtNLM"/>
    </source>
</evidence>
<keyword evidence="1" id="KW-0472">Membrane</keyword>
<feature type="transmembrane region" description="Helical" evidence="1">
    <location>
        <begin position="347"/>
        <end position="367"/>
    </location>
</feature>
<protein>
    <recommendedName>
        <fullName evidence="4">Oligosaccharide repeat unit polymerase</fullName>
    </recommendedName>
</protein>
<feature type="transmembrane region" description="Helical" evidence="1">
    <location>
        <begin position="208"/>
        <end position="226"/>
    </location>
</feature>